<dbReference type="Proteomes" id="UP000244384">
    <property type="component" value="Chromosome"/>
</dbReference>
<feature type="region of interest" description="Disordered" evidence="1">
    <location>
        <begin position="216"/>
        <end position="238"/>
    </location>
</feature>
<feature type="transmembrane region" description="Helical" evidence="2">
    <location>
        <begin position="47"/>
        <end position="69"/>
    </location>
</feature>
<dbReference type="RefSeq" id="WP_108578068.1">
    <property type="nucleotide sequence ID" value="NZ_SRPI01000007.1"/>
</dbReference>
<keyword evidence="2" id="KW-0812">Transmembrane</keyword>
<name>A0A2S0WM49_9ACTN</name>
<evidence type="ECO:0000313" key="4">
    <source>
        <dbReference type="Proteomes" id="UP000244384"/>
    </source>
</evidence>
<evidence type="ECO:0000256" key="2">
    <source>
        <dbReference type="SAM" id="Phobius"/>
    </source>
</evidence>
<organism evidence="3 4">
    <name type="scientific">Aeromicrobium chenweiae</name>
    <dbReference type="NCBI Taxonomy" id="2079793"/>
    <lineage>
        <taxon>Bacteria</taxon>
        <taxon>Bacillati</taxon>
        <taxon>Actinomycetota</taxon>
        <taxon>Actinomycetes</taxon>
        <taxon>Propionibacteriales</taxon>
        <taxon>Nocardioidaceae</taxon>
        <taxon>Aeromicrobium</taxon>
    </lineage>
</organism>
<feature type="transmembrane region" description="Helical" evidence="2">
    <location>
        <begin position="193"/>
        <end position="212"/>
    </location>
</feature>
<dbReference type="AlphaFoldDB" id="A0A2S0WM49"/>
<dbReference type="EMBL" id="CP026952">
    <property type="protein sequence ID" value="AWB92423.1"/>
    <property type="molecule type" value="Genomic_DNA"/>
</dbReference>
<accession>A0A2S0WM49</accession>
<feature type="transmembrane region" description="Helical" evidence="2">
    <location>
        <begin position="7"/>
        <end position="27"/>
    </location>
</feature>
<gene>
    <name evidence="3" type="ORF">C3E78_09530</name>
</gene>
<evidence type="ECO:0000313" key="3">
    <source>
        <dbReference type="EMBL" id="AWB92423.1"/>
    </source>
</evidence>
<evidence type="ECO:0000256" key="1">
    <source>
        <dbReference type="SAM" id="MobiDB-lite"/>
    </source>
</evidence>
<keyword evidence="2" id="KW-1133">Transmembrane helix</keyword>
<dbReference type="InterPro" id="IPR009339">
    <property type="entry name" value="DUF998"/>
</dbReference>
<sequence>MGRATTLVLTSAVAGLFYSNFVLDWVLRGFEGMGDVVSNLSAPGEPFAVVARVTDFLCGVLVLLILPSVRRALPPGRCRPVVVGGTAVFAVAAAAAAVITTPCGPDIVCSSPAQQRQGDLHLVLSTVSDVGLYIGTAAAWLTTRRVGPRWFALAAWWLFWLAGLVATAVFGFFAEVGPEWVAATGQRVHIVGMSLWILCLGLLAADASVHVARAASPRRDPAGTGRRPRTAAEDKRGP</sequence>
<feature type="transmembrane region" description="Helical" evidence="2">
    <location>
        <begin position="153"/>
        <end position="173"/>
    </location>
</feature>
<proteinExistence type="predicted"/>
<reference evidence="4" key="1">
    <citation type="submission" date="2018-01" db="EMBL/GenBank/DDBJ databases">
        <authorList>
            <person name="Li J."/>
        </authorList>
    </citation>
    <scope>NUCLEOTIDE SEQUENCE [LARGE SCALE GENOMIC DNA]</scope>
    <source>
        <strain evidence="4">592</strain>
    </source>
</reference>
<evidence type="ECO:0008006" key="5">
    <source>
        <dbReference type="Google" id="ProtNLM"/>
    </source>
</evidence>
<keyword evidence="2" id="KW-0472">Membrane</keyword>
<dbReference type="KEGG" id="aez:C3E78_09530"/>
<keyword evidence="4" id="KW-1185">Reference proteome</keyword>
<dbReference type="Pfam" id="PF06197">
    <property type="entry name" value="DUF998"/>
    <property type="match status" value="1"/>
</dbReference>
<feature type="transmembrane region" description="Helical" evidence="2">
    <location>
        <begin position="120"/>
        <end position="141"/>
    </location>
</feature>
<feature type="transmembrane region" description="Helical" evidence="2">
    <location>
        <begin position="81"/>
        <end position="100"/>
    </location>
</feature>
<protein>
    <recommendedName>
        <fullName evidence="5">DUF998 domain-containing protein</fullName>
    </recommendedName>
</protein>